<feature type="region of interest" description="Disordered" evidence="10">
    <location>
        <begin position="108"/>
        <end position="155"/>
    </location>
</feature>
<evidence type="ECO:0000256" key="3">
    <source>
        <dbReference type="ARBA" id="ARBA00022491"/>
    </source>
</evidence>
<evidence type="ECO:0000256" key="10">
    <source>
        <dbReference type="SAM" id="MobiDB-lite"/>
    </source>
</evidence>
<dbReference type="InterPro" id="IPR036388">
    <property type="entry name" value="WH-like_DNA-bd_sf"/>
</dbReference>
<comment type="similarity">
    <text evidence="2 9">Belongs to the E2F/DP family.</text>
</comment>
<dbReference type="AlphaFoldDB" id="A0AAV8SNE4"/>
<evidence type="ECO:0000256" key="9">
    <source>
        <dbReference type="RuleBase" id="RU003796"/>
    </source>
</evidence>
<protein>
    <recommendedName>
        <fullName evidence="11">E2F/DP family winged-helix DNA-binding domain-containing protein</fullName>
    </recommendedName>
</protein>
<accession>A0AAV8SNE4</accession>
<keyword evidence="6 9" id="KW-0804">Transcription</keyword>
<dbReference type="EMBL" id="JAIWQS010000010">
    <property type="protein sequence ID" value="KAJ8753560.1"/>
    <property type="molecule type" value="Genomic_DNA"/>
</dbReference>
<evidence type="ECO:0000313" key="13">
    <source>
        <dbReference type="Proteomes" id="UP001159364"/>
    </source>
</evidence>
<dbReference type="Pfam" id="PF02319">
    <property type="entry name" value="WHD_E2F_TDP"/>
    <property type="match status" value="2"/>
</dbReference>
<dbReference type="GO" id="GO:0000981">
    <property type="term" value="F:DNA-binding transcription factor activity, RNA polymerase II-specific"/>
    <property type="evidence" value="ECO:0007669"/>
    <property type="project" value="TreeGrafter"/>
</dbReference>
<dbReference type="GO" id="GO:0000978">
    <property type="term" value="F:RNA polymerase II cis-regulatory region sequence-specific DNA binding"/>
    <property type="evidence" value="ECO:0007669"/>
    <property type="project" value="InterPro"/>
</dbReference>
<dbReference type="SUPFAM" id="SSF46785">
    <property type="entry name" value="Winged helix' DNA-binding domain"/>
    <property type="match status" value="2"/>
</dbReference>
<organism evidence="12 13">
    <name type="scientific">Erythroxylum novogranatense</name>
    <dbReference type="NCBI Taxonomy" id="1862640"/>
    <lineage>
        <taxon>Eukaryota</taxon>
        <taxon>Viridiplantae</taxon>
        <taxon>Streptophyta</taxon>
        <taxon>Embryophyta</taxon>
        <taxon>Tracheophyta</taxon>
        <taxon>Spermatophyta</taxon>
        <taxon>Magnoliopsida</taxon>
        <taxon>eudicotyledons</taxon>
        <taxon>Gunneridae</taxon>
        <taxon>Pentapetalae</taxon>
        <taxon>rosids</taxon>
        <taxon>fabids</taxon>
        <taxon>Malpighiales</taxon>
        <taxon>Erythroxylaceae</taxon>
        <taxon>Erythroxylum</taxon>
    </lineage>
</organism>
<dbReference type="FunFam" id="1.10.10.10:FF:000295">
    <property type="entry name" value="E2F transcription factor-like E2FE"/>
    <property type="match status" value="1"/>
</dbReference>
<dbReference type="FunFam" id="1.10.10.10:FF:000073">
    <property type="entry name" value="E2F transcription factor 8"/>
    <property type="match status" value="1"/>
</dbReference>
<keyword evidence="7 9" id="KW-0539">Nucleus</keyword>
<comment type="caution">
    <text evidence="12">The sequence shown here is derived from an EMBL/GenBank/DDBJ whole genome shotgun (WGS) entry which is preliminary data.</text>
</comment>
<reference evidence="12 13" key="1">
    <citation type="submission" date="2021-09" db="EMBL/GenBank/DDBJ databases">
        <title>Genomic insights and catalytic innovation underlie evolution of tropane alkaloids biosynthesis.</title>
        <authorList>
            <person name="Wang Y.-J."/>
            <person name="Tian T."/>
            <person name="Huang J.-P."/>
            <person name="Huang S.-X."/>
        </authorList>
    </citation>
    <scope>NUCLEOTIDE SEQUENCE [LARGE SCALE GENOMIC DNA]</scope>
    <source>
        <strain evidence="12">KIB-2018</strain>
        <tissue evidence="12">Leaf</tissue>
    </source>
</reference>
<keyword evidence="4 9" id="KW-0805">Transcription regulation</keyword>
<evidence type="ECO:0000256" key="1">
    <source>
        <dbReference type="ARBA" id="ARBA00004123"/>
    </source>
</evidence>
<feature type="compositionally biased region" description="Polar residues" evidence="10">
    <location>
        <begin position="137"/>
        <end position="155"/>
    </location>
</feature>
<dbReference type="PANTHER" id="PTHR12081:SF106">
    <property type="entry name" value="E2F TRANSCRIPTION FACTOR-LIKE E2FE"/>
    <property type="match status" value="1"/>
</dbReference>
<sequence length="378" mass="42774">MLLSGGSQAPEPSSSHQAYRRKEKSLCLLCTNFLNLYNRDGTEVIGIDEASSKLGVERRRIYDIVNVLEIVGVLARKAKNQYTWKGYGGIPKALKELKEESQRKKLSDFKKQDKISAKVSDDKEEDNDDEGDSDSKPNSGSQNKSSIPNGNSKLTAASRFDGRKEKSLGHLTQNFVRLFLCYDVDLISLQDAANVLLGDAQTSSTMRRKARRLYDIANVLSSVKLIEKTYTSDTRKPAVRWLGLRGKSEKESRRVLPFNNLRKRTFGTDVANICFKRNKVETSTKVYKNLNQKRRSQIKAMDISTSGNYQYGPFAPITVLKVDDPGNKVNRVSTGERRASTCRPEYLNQALRDLFVHYMEAWKSWCTAVAERKPIHIS</sequence>
<evidence type="ECO:0000313" key="12">
    <source>
        <dbReference type="EMBL" id="KAJ8753560.1"/>
    </source>
</evidence>
<evidence type="ECO:0000256" key="4">
    <source>
        <dbReference type="ARBA" id="ARBA00023015"/>
    </source>
</evidence>
<feature type="compositionally biased region" description="Acidic residues" evidence="10">
    <location>
        <begin position="122"/>
        <end position="132"/>
    </location>
</feature>
<dbReference type="Proteomes" id="UP001159364">
    <property type="component" value="Linkage Group LG10"/>
</dbReference>
<dbReference type="Gene3D" id="1.10.10.10">
    <property type="entry name" value="Winged helix-like DNA-binding domain superfamily/Winged helix DNA-binding domain"/>
    <property type="match status" value="2"/>
</dbReference>
<proteinExistence type="inferred from homology"/>
<dbReference type="PANTHER" id="PTHR12081">
    <property type="entry name" value="TRANSCRIPTION FACTOR E2F"/>
    <property type="match status" value="1"/>
</dbReference>
<dbReference type="InterPro" id="IPR003316">
    <property type="entry name" value="E2F_WHTH_DNA-bd_dom"/>
</dbReference>
<keyword evidence="8" id="KW-0131">Cell cycle</keyword>
<feature type="domain" description="E2F/DP family winged-helix DNA-binding" evidence="11">
    <location>
        <begin position="163"/>
        <end position="243"/>
    </location>
</feature>
<dbReference type="InterPro" id="IPR036390">
    <property type="entry name" value="WH_DNA-bd_sf"/>
</dbReference>
<feature type="domain" description="E2F/DP family winged-helix DNA-binding" evidence="11">
    <location>
        <begin position="21"/>
        <end position="86"/>
    </location>
</feature>
<feature type="compositionally biased region" description="Basic and acidic residues" evidence="10">
    <location>
        <begin position="108"/>
        <end position="121"/>
    </location>
</feature>
<dbReference type="SMART" id="SM01372">
    <property type="entry name" value="E2F_TDP"/>
    <property type="match status" value="2"/>
</dbReference>
<evidence type="ECO:0000259" key="11">
    <source>
        <dbReference type="SMART" id="SM01372"/>
    </source>
</evidence>
<evidence type="ECO:0000256" key="6">
    <source>
        <dbReference type="ARBA" id="ARBA00023163"/>
    </source>
</evidence>
<evidence type="ECO:0000256" key="2">
    <source>
        <dbReference type="ARBA" id="ARBA00010940"/>
    </source>
</evidence>
<keyword evidence="3" id="KW-0678">Repressor</keyword>
<evidence type="ECO:0000256" key="5">
    <source>
        <dbReference type="ARBA" id="ARBA00023125"/>
    </source>
</evidence>
<dbReference type="InterPro" id="IPR015633">
    <property type="entry name" value="E2F"/>
</dbReference>
<evidence type="ECO:0000256" key="7">
    <source>
        <dbReference type="ARBA" id="ARBA00023242"/>
    </source>
</evidence>
<comment type="subcellular location">
    <subcellularLocation>
        <location evidence="1 9">Nucleus</location>
    </subcellularLocation>
</comment>
<dbReference type="GO" id="GO:0090575">
    <property type="term" value="C:RNA polymerase II transcription regulator complex"/>
    <property type="evidence" value="ECO:0007669"/>
    <property type="project" value="TreeGrafter"/>
</dbReference>
<gene>
    <name evidence="12" type="ORF">K2173_022801</name>
</gene>
<evidence type="ECO:0000256" key="8">
    <source>
        <dbReference type="ARBA" id="ARBA00023306"/>
    </source>
</evidence>
<name>A0AAV8SNE4_9ROSI</name>
<keyword evidence="5 9" id="KW-0238">DNA-binding</keyword>
<keyword evidence="13" id="KW-1185">Reference proteome</keyword>